<organism evidence="5 6">
    <name type="scientific">Phytophthora ramorum</name>
    <name type="common">Sudden oak death agent</name>
    <dbReference type="NCBI Taxonomy" id="164328"/>
    <lineage>
        <taxon>Eukaryota</taxon>
        <taxon>Sar</taxon>
        <taxon>Stramenopiles</taxon>
        <taxon>Oomycota</taxon>
        <taxon>Peronosporomycetes</taxon>
        <taxon>Peronosporales</taxon>
        <taxon>Peronosporaceae</taxon>
        <taxon>Phytophthora</taxon>
    </lineage>
</organism>
<dbReference type="Proteomes" id="UP000005238">
    <property type="component" value="Unassembled WGS sequence"/>
</dbReference>
<evidence type="ECO:0000313" key="6">
    <source>
        <dbReference type="Proteomes" id="UP000005238"/>
    </source>
</evidence>
<dbReference type="EnsemblProtists" id="Phyra82925">
    <property type="protein sequence ID" value="Phyra82925"/>
    <property type="gene ID" value="Phyra82925"/>
</dbReference>
<feature type="signal peptide" evidence="3">
    <location>
        <begin position="1"/>
        <end position="17"/>
    </location>
</feature>
<keyword evidence="2" id="KW-0812">Transmembrane</keyword>
<reference evidence="5" key="2">
    <citation type="submission" date="2015-06" db="UniProtKB">
        <authorList>
            <consortium name="EnsemblProtists"/>
        </authorList>
    </citation>
    <scope>IDENTIFICATION</scope>
    <source>
        <strain evidence="5">Pr102</strain>
    </source>
</reference>
<sequence>MSSRLLLAALLLQEAAAFTYQQSGYWETSDCSDAPFYMDIFPEANCGQLNITYNCSPYTFNSTEYYRTVICVEDTQVWTKSYYKSTDYVLVEQFDTSSSDCDEYFEGRVFLANESCIKMINSTSYQSAIASVGSDDAQTLKLYTDNKCSTTAAKSFSIESSVVADHSCYDSEYKFFSESEYTSGSGSYSGSESESASQSNGASASASESASASGGVSGSSASSAGSSSGSTVEGVVGDSSGSRLGTGIIVVIVVVAVVVALGIGWLIFWFGRRSAGRKQRENGAPLSDKEDGFVNMNAVPSRTVDDMFTSESDGDGSPLWRDEAILGARVPREKVAVQQLISRGGYGEVYVGTYNGQQVAVKMLLPETRKSKVHRISFLAEVKLMATLEHPRIVHLVGVAWDSPNDLCALIEFMSGGDLRTLLNKYEAENRPSGFTYEKVKIALHVAHALTYLHSLDPPVIHRDLKSKNILLSKELDAKLTDFGISRERVDRTMTAAVGTSLWMSPEVMMGERYNDKADIFSFGVVLSELNTHSMPYAHAKSRDGSGGRLPDTAILQLVAAGRLRADFSQGGQDALMQLGLACVSVDPKARPSAPEVLYHLQTAMKDMSSR</sequence>
<dbReference type="OMA" id="MAYIAAR"/>
<dbReference type="InterPro" id="IPR008271">
    <property type="entry name" value="Ser/Thr_kinase_AS"/>
</dbReference>
<keyword evidence="2" id="KW-1133">Transmembrane helix</keyword>
<dbReference type="PROSITE" id="PS00108">
    <property type="entry name" value="PROTEIN_KINASE_ST"/>
    <property type="match status" value="1"/>
</dbReference>
<dbReference type="SMART" id="SM00220">
    <property type="entry name" value="S_TKc"/>
    <property type="match status" value="1"/>
</dbReference>
<reference evidence="6" key="1">
    <citation type="journal article" date="2006" name="Science">
        <title>Phytophthora genome sequences uncover evolutionary origins and mechanisms of pathogenesis.</title>
        <authorList>
            <person name="Tyler B.M."/>
            <person name="Tripathy S."/>
            <person name="Zhang X."/>
            <person name="Dehal P."/>
            <person name="Jiang R.H."/>
            <person name="Aerts A."/>
            <person name="Arredondo F.D."/>
            <person name="Baxter L."/>
            <person name="Bensasson D."/>
            <person name="Beynon J.L."/>
            <person name="Chapman J."/>
            <person name="Damasceno C.M."/>
            <person name="Dorrance A.E."/>
            <person name="Dou D."/>
            <person name="Dickerman A.W."/>
            <person name="Dubchak I.L."/>
            <person name="Garbelotto M."/>
            <person name="Gijzen M."/>
            <person name="Gordon S.G."/>
            <person name="Govers F."/>
            <person name="Grunwald N.J."/>
            <person name="Huang W."/>
            <person name="Ivors K.L."/>
            <person name="Jones R.W."/>
            <person name="Kamoun S."/>
            <person name="Krampis K."/>
            <person name="Lamour K.H."/>
            <person name="Lee M.K."/>
            <person name="McDonald W.H."/>
            <person name="Medina M."/>
            <person name="Meijer H.J."/>
            <person name="Nordberg E.K."/>
            <person name="Maclean D.J."/>
            <person name="Ospina-Giraldo M.D."/>
            <person name="Morris P.F."/>
            <person name="Phuntumart V."/>
            <person name="Putnam N.H."/>
            <person name="Rash S."/>
            <person name="Rose J.K."/>
            <person name="Sakihama Y."/>
            <person name="Salamov A.A."/>
            <person name="Savidor A."/>
            <person name="Scheuring C.F."/>
            <person name="Smith B.M."/>
            <person name="Sobral B.W."/>
            <person name="Terry A."/>
            <person name="Torto-Alalibo T.A."/>
            <person name="Win J."/>
            <person name="Xu Z."/>
            <person name="Zhang H."/>
            <person name="Grigoriev I.V."/>
            <person name="Rokhsar D.S."/>
            <person name="Boore J.L."/>
        </authorList>
    </citation>
    <scope>NUCLEOTIDE SEQUENCE [LARGE SCALE GENOMIC DNA]</scope>
    <source>
        <strain evidence="6">Pr102</strain>
    </source>
</reference>
<dbReference type="VEuPathDB" id="FungiDB:KRP22_11737"/>
<dbReference type="VEuPathDB" id="FungiDB:KRP23_11025"/>
<dbReference type="SUPFAM" id="SSF56112">
    <property type="entry name" value="Protein kinase-like (PK-like)"/>
    <property type="match status" value="1"/>
</dbReference>
<protein>
    <recommendedName>
        <fullName evidence="4">Protein kinase domain-containing protein</fullName>
    </recommendedName>
</protein>
<dbReference type="InParanoid" id="H3GYV8"/>
<dbReference type="VEuPathDB" id="FungiDB:KRP22_1149"/>
<dbReference type="InterPro" id="IPR011009">
    <property type="entry name" value="Kinase-like_dom_sf"/>
</dbReference>
<keyword evidence="6" id="KW-1185">Reference proteome</keyword>
<dbReference type="HOGENOM" id="CLU_000288_63_45_1"/>
<keyword evidence="2" id="KW-0472">Membrane</keyword>
<accession>H3GYV8</accession>
<dbReference type="GO" id="GO:0004674">
    <property type="term" value="F:protein serine/threonine kinase activity"/>
    <property type="evidence" value="ECO:0000318"/>
    <property type="project" value="GO_Central"/>
</dbReference>
<evidence type="ECO:0000256" key="3">
    <source>
        <dbReference type="SAM" id="SignalP"/>
    </source>
</evidence>
<name>H3GYV8_PHYRM</name>
<dbReference type="InterPro" id="IPR000719">
    <property type="entry name" value="Prot_kinase_dom"/>
</dbReference>
<dbReference type="Gene3D" id="1.10.510.10">
    <property type="entry name" value="Transferase(Phosphotransferase) domain 1"/>
    <property type="match status" value="1"/>
</dbReference>
<evidence type="ECO:0000256" key="1">
    <source>
        <dbReference type="SAM" id="MobiDB-lite"/>
    </source>
</evidence>
<dbReference type="AlphaFoldDB" id="H3GYV8"/>
<dbReference type="Gene3D" id="3.30.200.20">
    <property type="entry name" value="Phosphorylase Kinase, domain 1"/>
    <property type="match status" value="1"/>
</dbReference>
<dbReference type="InterPro" id="IPR051681">
    <property type="entry name" value="Ser/Thr_Kinases-Pseudokinases"/>
</dbReference>
<keyword evidence="3" id="KW-0732">Signal</keyword>
<evidence type="ECO:0000256" key="2">
    <source>
        <dbReference type="SAM" id="Phobius"/>
    </source>
</evidence>
<dbReference type="eggNOG" id="KOG0192">
    <property type="taxonomic scope" value="Eukaryota"/>
</dbReference>
<dbReference type="PROSITE" id="PS50011">
    <property type="entry name" value="PROTEIN_KINASE_DOM"/>
    <property type="match status" value="1"/>
</dbReference>
<dbReference type="STRING" id="164328.H3GYV8"/>
<dbReference type="GO" id="GO:0005524">
    <property type="term" value="F:ATP binding"/>
    <property type="evidence" value="ECO:0007669"/>
    <property type="project" value="InterPro"/>
</dbReference>
<dbReference type="PANTHER" id="PTHR44329:SF214">
    <property type="entry name" value="PROTEIN KINASE DOMAIN-CONTAINING PROTEIN"/>
    <property type="match status" value="1"/>
</dbReference>
<dbReference type="PANTHER" id="PTHR44329">
    <property type="entry name" value="SERINE/THREONINE-PROTEIN KINASE TNNI3K-RELATED"/>
    <property type="match status" value="1"/>
</dbReference>
<dbReference type="GO" id="GO:0007165">
    <property type="term" value="P:signal transduction"/>
    <property type="evidence" value="ECO:0000318"/>
    <property type="project" value="GO_Central"/>
</dbReference>
<dbReference type="VEuPathDB" id="FungiDB:KRP23_1489"/>
<evidence type="ECO:0000259" key="4">
    <source>
        <dbReference type="PROSITE" id="PS50011"/>
    </source>
</evidence>
<dbReference type="Pfam" id="PF00069">
    <property type="entry name" value="Pkinase"/>
    <property type="match status" value="1"/>
</dbReference>
<feature type="region of interest" description="Disordered" evidence="1">
    <location>
        <begin position="187"/>
        <end position="236"/>
    </location>
</feature>
<feature type="transmembrane region" description="Helical" evidence="2">
    <location>
        <begin position="248"/>
        <end position="270"/>
    </location>
</feature>
<evidence type="ECO:0000313" key="5">
    <source>
        <dbReference type="EnsemblProtists" id="Phyra82925"/>
    </source>
</evidence>
<feature type="chain" id="PRO_5003587080" description="Protein kinase domain-containing protein" evidence="3">
    <location>
        <begin position="18"/>
        <end position="611"/>
    </location>
</feature>
<proteinExistence type="predicted"/>
<feature type="domain" description="Protein kinase" evidence="4">
    <location>
        <begin position="335"/>
        <end position="603"/>
    </location>
</feature>
<dbReference type="EMBL" id="DS566077">
    <property type="status" value="NOT_ANNOTATED_CDS"/>
    <property type="molecule type" value="Genomic_DNA"/>
</dbReference>